<protein>
    <submittedName>
        <fullName evidence="1">Unnamed protein product</fullName>
    </submittedName>
</protein>
<dbReference type="EMBL" id="BSXT01019223">
    <property type="protein sequence ID" value="GMG18085.1"/>
    <property type="molecule type" value="Genomic_DNA"/>
</dbReference>
<keyword evidence="2" id="KW-1185">Reference proteome</keyword>
<organism evidence="1 2">
    <name type="scientific">Phytophthora fragariaefolia</name>
    <dbReference type="NCBI Taxonomy" id="1490495"/>
    <lineage>
        <taxon>Eukaryota</taxon>
        <taxon>Sar</taxon>
        <taxon>Stramenopiles</taxon>
        <taxon>Oomycota</taxon>
        <taxon>Peronosporomycetes</taxon>
        <taxon>Peronosporales</taxon>
        <taxon>Peronosporaceae</taxon>
        <taxon>Phytophthora</taxon>
    </lineage>
</organism>
<gene>
    <name evidence="1" type="ORF">Pfra01_003053900</name>
</gene>
<reference evidence="1" key="1">
    <citation type="submission" date="2023-04" db="EMBL/GenBank/DDBJ databases">
        <title>Phytophthora fragariaefolia NBRC 109709.</title>
        <authorList>
            <person name="Ichikawa N."/>
            <person name="Sato H."/>
            <person name="Tonouchi N."/>
        </authorList>
    </citation>
    <scope>NUCLEOTIDE SEQUENCE</scope>
    <source>
        <strain evidence="1">NBRC 109709</strain>
    </source>
</reference>
<accession>A0A9W6YRP2</accession>
<dbReference type="AlphaFoldDB" id="A0A9W6YRP2"/>
<proteinExistence type="predicted"/>
<evidence type="ECO:0000313" key="2">
    <source>
        <dbReference type="Proteomes" id="UP001165121"/>
    </source>
</evidence>
<dbReference type="Gene3D" id="3.40.395.10">
    <property type="entry name" value="Adenoviral Proteinase, Chain A"/>
    <property type="match status" value="1"/>
</dbReference>
<dbReference type="InterPro" id="IPR038765">
    <property type="entry name" value="Papain-like_cys_pep_sf"/>
</dbReference>
<dbReference type="SUPFAM" id="SSF54001">
    <property type="entry name" value="Cysteine proteinases"/>
    <property type="match status" value="1"/>
</dbReference>
<dbReference type="OrthoDB" id="145234at2759"/>
<dbReference type="Proteomes" id="UP001165121">
    <property type="component" value="Unassembled WGS sequence"/>
</dbReference>
<comment type="caution">
    <text evidence="1">The sequence shown here is derived from an EMBL/GenBank/DDBJ whole genome shotgun (WGS) entry which is preliminary data.</text>
</comment>
<name>A0A9W6YRP2_9STRA</name>
<evidence type="ECO:0000313" key="1">
    <source>
        <dbReference type="EMBL" id="GMG18085.1"/>
    </source>
</evidence>
<sequence length="476" mass="53606">MVVLSNAKKYATIHALFEPVIEKLSGLSTVDFYQNTNKWKAVMGKYFGVDNISSCANCHGYDSDGFFEHLEYEDILGELETDQELAMEVETLASFECERKISLEINNTFGSDELQSDDSVVEPAQFSVNQVLPTTNPDVENTNQSVEKVFNIDPLCDQAQVGDCKCRHVEVLPLPPPKPRTRKKGRRAWSTPQPKFATVLLSSEVTTTMTQIIQWANYHTNVEKVSNVLEQYPVIMTDKFILVRPVTCEVATEDNPASHIRRSFVIPEGLLKKAEASMLKKKGQLSRRGEDTPCGLMVSFGSNTIALHSDVSSGIPRDAMLNDAIIDMGITMIAESVKGCVAFSSLTMSLRWPNPPTQWLSETPFVILPPYLSTIHWGVIIVEVAFPTTLRVNFYEPLHQDSYRKEIKNAWKPNLLPYLEKCHTGTGAKVPFPKAIIKEWITEPSQPDRKSCGIMILGMVYAYVRNTHRFKRHRVT</sequence>